<gene>
    <name evidence="1" type="ORF">HMPREF1051_1061</name>
</gene>
<reference evidence="1 2" key="1">
    <citation type="submission" date="2012-04" db="EMBL/GenBank/DDBJ databases">
        <authorList>
            <person name="Harkins D.M."/>
            <person name="Madupu R."/>
            <person name="Durkin A.S."/>
            <person name="Torralba M."/>
            <person name="Methe B."/>
            <person name="Sutton G.G."/>
            <person name="Nelson K.E."/>
        </authorList>
    </citation>
    <scope>NUCLEOTIDE SEQUENCE [LARGE SCALE GENOMIC DNA]</scope>
    <source>
        <strain evidence="1 2">VK64</strain>
    </source>
</reference>
<organism evidence="1 2">
    <name type="scientific">Neisseria sicca VK64</name>
    <dbReference type="NCBI Taxonomy" id="1095748"/>
    <lineage>
        <taxon>Bacteria</taxon>
        <taxon>Pseudomonadati</taxon>
        <taxon>Pseudomonadota</taxon>
        <taxon>Betaproteobacteria</taxon>
        <taxon>Neisseriales</taxon>
        <taxon>Neisseriaceae</taxon>
        <taxon>Neisseria</taxon>
    </lineage>
</organism>
<evidence type="ECO:0000313" key="1">
    <source>
        <dbReference type="EMBL" id="EIG27290.1"/>
    </source>
</evidence>
<dbReference type="AlphaFoldDB" id="I2NN79"/>
<dbReference type="Proteomes" id="UP000004473">
    <property type="component" value="Unassembled WGS sequence"/>
</dbReference>
<proteinExistence type="predicted"/>
<name>I2NN79_NEISI</name>
<protein>
    <submittedName>
        <fullName evidence="1">Uncharacterized protein</fullName>
    </submittedName>
</protein>
<comment type="caution">
    <text evidence="1">The sequence shown here is derived from an EMBL/GenBank/DDBJ whole genome shotgun (WGS) entry which is preliminary data.</text>
</comment>
<dbReference type="PATRIC" id="fig|1095748.3.peg.1802"/>
<accession>I2NN79</accession>
<evidence type="ECO:0000313" key="2">
    <source>
        <dbReference type="Proteomes" id="UP000004473"/>
    </source>
</evidence>
<sequence length="319" mass="37724">MCMNKEECYKKFILNDQFIKLYRGIGIDKVKKDLKIEEEENCEEAILNNIFMLGCKSNYFVVQNHSISTNIDDSIYRLVEDSDEEVFKKIFKKIQEEIANNKDEFQIFVDGNREFISWLQESSKLEIAINNIQKLEHKNKILIRDYYLAVLHQFESREYHKKSALISATTKYGAAKYFMTDGFDESFKGGIIIQYILPKARIHEFAIPNFIYKNSDIIEKLEEMSLPDIKQPPYEDEEEYSVKRALFPHFILSIDLYDENIKKYKTIYNPEICKCNIEEVLKSGFSIDQGNFDEFIRKVRYKSYTQQDNDGNFKEASVD</sequence>
<dbReference type="EMBL" id="AJMT01000137">
    <property type="protein sequence ID" value="EIG27290.1"/>
    <property type="molecule type" value="Genomic_DNA"/>
</dbReference>